<comment type="caution">
    <text evidence="9">The sequence shown here is derived from an EMBL/GenBank/DDBJ whole genome shotgun (WGS) entry which is preliminary data.</text>
</comment>
<dbReference type="Pfam" id="PF00632">
    <property type="entry name" value="HECT"/>
    <property type="match status" value="1"/>
</dbReference>
<sequence>MDRNRKREAADERSQEKRACSLSEFRPCSSTSSSQPPPHPQTDSEMESSSSGRSDRAGDSGYGSCDSDDFAGGYDSRNLVGRGRLQRVFSGLLLDDGSGGSAQLAALTELCEVLSFCMEDAVGYFPLETVVPPLVKLASHESNPDVMLLAIRAVTYLCDAMPRSAEAIVRHGALPVLCGKLLAIEYLDVAEQGLIGLLRKLATSSLVAVQTLFEHNISRTLMGILMGSDMLCDSAYVSVQDMQTNQEVTEGTSSASPSIGSAKPKLTFSLRGKQLDSSRTLYQAVLEEQIAAEFDMVVGSKFWSEVYKLTYKSVEEPKANDSEMLNCVPQSSVFWNKHGFSDWKYPFLLAELPCKIDKLNASYDVLFMLKILEGTNHYSFQLLTDERLDAFAEGRIENFDDLKAIVSSVPQVEFVNSKLNDKLEQQMQDPLVLATGCMPSWCGQLMAACPFLFSFEARWKYFYLTTFGSLSQQNNIQHLDGSGTNSLSDRHPYSGSLRKKFIVNRNNILESAVKMMELHAQSKGTLEVEYTEEVGTGLGPTMEFFTLVSHEFQKVGLDMWRGDLSYAGIRTIDGCSEFVLAPFGLFPRPWSTPTDDSGVAGFPEVIKMFLLLGKLVAKAIRDGRILDIPFSRAFYKIILEQVLLKSYDCFV</sequence>
<evidence type="ECO:0000256" key="4">
    <source>
        <dbReference type="ARBA" id="ARBA00022679"/>
    </source>
</evidence>
<dbReference type="PANTHER" id="PTHR45670">
    <property type="entry name" value="E3 UBIQUITIN-PROTEIN LIGASE TRIP12"/>
    <property type="match status" value="1"/>
</dbReference>
<gene>
    <name evidence="9" type="ORF">B296_00017864</name>
</gene>
<evidence type="ECO:0000313" key="10">
    <source>
        <dbReference type="Proteomes" id="UP000287651"/>
    </source>
</evidence>
<dbReference type="Proteomes" id="UP000287651">
    <property type="component" value="Unassembled WGS sequence"/>
</dbReference>
<name>A0A427ALT8_ENSVE</name>
<evidence type="ECO:0000256" key="5">
    <source>
        <dbReference type="ARBA" id="ARBA00022786"/>
    </source>
</evidence>
<dbReference type="PROSITE" id="PS50237">
    <property type="entry name" value="HECT"/>
    <property type="match status" value="1"/>
</dbReference>
<evidence type="ECO:0000256" key="2">
    <source>
        <dbReference type="ARBA" id="ARBA00006331"/>
    </source>
</evidence>
<evidence type="ECO:0000256" key="6">
    <source>
        <dbReference type="PROSITE-ProRule" id="PRU00104"/>
    </source>
</evidence>
<organism evidence="9 10">
    <name type="scientific">Ensete ventricosum</name>
    <name type="common">Abyssinian banana</name>
    <name type="synonym">Musa ensete</name>
    <dbReference type="NCBI Taxonomy" id="4639"/>
    <lineage>
        <taxon>Eukaryota</taxon>
        <taxon>Viridiplantae</taxon>
        <taxon>Streptophyta</taxon>
        <taxon>Embryophyta</taxon>
        <taxon>Tracheophyta</taxon>
        <taxon>Spermatophyta</taxon>
        <taxon>Magnoliopsida</taxon>
        <taxon>Liliopsida</taxon>
        <taxon>Zingiberales</taxon>
        <taxon>Musaceae</taxon>
        <taxon>Ensete</taxon>
    </lineage>
</organism>
<keyword evidence="5 6" id="KW-0833">Ubl conjugation pathway</keyword>
<dbReference type="InterPro" id="IPR045322">
    <property type="entry name" value="HECTD1/TRIP12-like"/>
</dbReference>
<comment type="catalytic activity">
    <reaction evidence="1">
        <text>S-ubiquitinyl-[E2 ubiquitin-conjugating enzyme]-L-cysteine + [acceptor protein]-L-lysine = [E2 ubiquitin-conjugating enzyme]-L-cysteine + N(6)-ubiquitinyl-[acceptor protein]-L-lysine.</text>
        <dbReference type="EC" id="2.3.2.26"/>
    </reaction>
</comment>
<dbReference type="InterPro" id="IPR057948">
    <property type="entry name" value="TPR_TRIP12_N"/>
</dbReference>
<evidence type="ECO:0000256" key="1">
    <source>
        <dbReference type="ARBA" id="ARBA00000885"/>
    </source>
</evidence>
<reference evidence="9 10" key="1">
    <citation type="journal article" date="2014" name="Agronomy (Basel)">
        <title>A Draft Genome Sequence for Ensete ventricosum, the Drought-Tolerant Tree Against Hunger.</title>
        <authorList>
            <person name="Harrison J."/>
            <person name="Moore K.A."/>
            <person name="Paszkiewicz K."/>
            <person name="Jones T."/>
            <person name="Grant M."/>
            <person name="Ambacheew D."/>
            <person name="Muzemil S."/>
            <person name="Studholme D.J."/>
        </authorList>
    </citation>
    <scope>NUCLEOTIDE SEQUENCE [LARGE SCALE GENOMIC DNA]</scope>
</reference>
<accession>A0A427ALT8</accession>
<dbReference type="AlphaFoldDB" id="A0A427ALT8"/>
<dbReference type="GO" id="GO:0043161">
    <property type="term" value="P:proteasome-mediated ubiquitin-dependent protein catabolic process"/>
    <property type="evidence" value="ECO:0007669"/>
    <property type="project" value="TreeGrafter"/>
</dbReference>
<evidence type="ECO:0000256" key="7">
    <source>
        <dbReference type="SAM" id="MobiDB-lite"/>
    </source>
</evidence>
<dbReference type="GO" id="GO:0061630">
    <property type="term" value="F:ubiquitin protein ligase activity"/>
    <property type="evidence" value="ECO:0007669"/>
    <property type="project" value="UniProtKB-EC"/>
</dbReference>
<feature type="domain" description="HECT" evidence="8">
    <location>
        <begin position="514"/>
        <end position="641"/>
    </location>
</feature>
<evidence type="ECO:0000259" key="8">
    <source>
        <dbReference type="PROSITE" id="PS50237"/>
    </source>
</evidence>
<dbReference type="Gene3D" id="3.90.1750.10">
    <property type="entry name" value="Hect, E3 ligase catalytic domains"/>
    <property type="match status" value="1"/>
</dbReference>
<protein>
    <recommendedName>
        <fullName evidence="3">HECT-type E3 ubiquitin transferase</fullName>
        <ecNumber evidence="3">2.3.2.26</ecNumber>
    </recommendedName>
</protein>
<feature type="compositionally biased region" description="Basic and acidic residues" evidence="7">
    <location>
        <begin position="1"/>
        <end position="19"/>
    </location>
</feature>
<feature type="region of interest" description="Disordered" evidence="7">
    <location>
        <begin position="1"/>
        <end position="64"/>
    </location>
</feature>
<comment type="caution">
    <text evidence="6">Lacks conserved residue(s) required for the propagation of feature annotation.</text>
</comment>
<keyword evidence="4" id="KW-0808">Transferase</keyword>
<dbReference type="Pfam" id="PF25579">
    <property type="entry name" value="TPR_TRIP12_N"/>
    <property type="match status" value="1"/>
</dbReference>
<dbReference type="EMBL" id="AMZH03001995">
    <property type="protein sequence ID" value="RRT77170.1"/>
    <property type="molecule type" value="Genomic_DNA"/>
</dbReference>
<dbReference type="InterPro" id="IPR016024">
    <property type="entry name" value="ARM-type_fold"/>
</dbReference>
<dbReference type="InterPro" id="IPR011989">
    <property type="entry name" value="ARM-like"/>
</dbReference>
<dbReference type="InterPro" id="IPR035983">
    <property type="entry name" value="Hect_E3_ubiquitin_ligase"/>
</dbReference>
<dbReference type="SUPFAM" id="SSF56204">
    <property type="entry name" value="Hect, E3 ligase catalytic domain"/>
    <property type="match status" value="1"/>
</dbReference>
<dbReference type="EC" id="2.3.2.26" evidence="3"/>
<proteinExistence type="inferred from homology"/>
<dbReference type="SUPFAM" id="SSF48371">
    <property type="entry name" value="ARM repeat"/>
    <property type="match status" value="1"/>
</dbReference>
<dbReference type="GO" id="GO:0000209">
    <property type="term" value="P:protein polyubiquitination"/>
    <property type="evidence" value="ECO:0007669"/>
    <property type="project" value="TreeGrafter"/>
</dbReference>
<evidence type="ECO:0000256" key="3">
    <source>
        <dbReference type="ARBA" id="ARBA00012485"/>
    </source>
</evidence>
<dbReference type="InterPro" id="IPR000569">
    <property type="entry name" value="HECT_dom"/>
</dbReference>
<comment type="similarity">
    <text evidence="2">Belongs to the UPL family. K-HECT subfamily.</text>
</comment>
<dbReference type="PANTHER" id="PTHR45670:SF10">
    <property type="entry name" value="E3 UBIQUITIN-PROTEIN LIGASE UPL4"/>
    <property type="match status" value="1"/>
</dbReference>
<dbReference type="Gene3D" id="1.25.10.10">
    <property type="entry name" value="Leucine-rich Repeat Variant"/>
    <property type="match status" value="1"/>
</dbReference>
<evidence type="ECO:0000313" key="9">
    <source>
        <dbReference type="EMBL" id="RRT77170.1"/>
    </source>
</evidence>